<dbReference type="RefSeq" id="WP_271314731.1">
    <property type="nucleotide sequence ID" value="NZ_JAAGKO020000001.1"/>
</dbReference>
<dbReference type="CDD" id="cd00093">
    <property type="entry name" value="HTH_XRE"/>
    <property type="match status" value="1"/>
</dbReference>
<accession>A0AA90JYA5</accession>
<gene>
    <name evidence="3" type="ORF">POF43_000510</name>
    <name evidence="4" type="ORF">POF50_017005</name>
</gene>
<evidence type="ECO:0000313" key="4">
    <source>
        <dbReference type="EMBL" id="MDI5971021.1"/>
    </source>
</evidence>
<evidence type="ECO:0000313" key="3">
    <source>
        <dbReference type="EMBL" id="MDI5961220.1"/>
    </source>
</evidence>
<dbReference type="EMBL" id="JABXJJ020000019">
    <property type="protein sequence ID" value="MDI5971021.1"/>
    <property type="molecule type" value="Genomic_DNA"/>
</dbReference>
<dbReference type="Gene3D" id="3.30.450.180">
    <property type="match status" value="1"/>
</dbReference>
<dbReference type="PROSITE" id="PS50943">
    <property type="entry name" value="HTH_CROC1"/>
    <property type="match status" value="1"/>
</dbReference>
<dbReference type="Pfam" id="PF17765">
    <property type="entry name" value="MLTR_LBD"/>
    <property type="match status" value="1"/>
</dbReference>
<dbReference type="Proteomes" id="UP001156398">
    <property type="component" value="Unassembled WGS sequence"/>
</dbReference>
<dbReference type="InterPro" id="IPR001387">
    <property type="entry name" value="Cro/C1-type_HTH"/>
</dbReference>
<name>A0AA90JYA5_9ACTN</name>
<organism evidence="4">
    <name type="scientific">Streptantibioticus silvisoli</name>
    <dbReference type="NCBI Taxonomy" id="2705255"/>
    <lineage>
        <taxon>Bacteria</taxon>
        <taxon>Bacillati</taxon>
        <taxon>Actinomycetota</taxon>
        <taxon>Actinomycetes</taxon>
        <taxon>Kitasatosporales</taxon>
        <taxon>Streptomycetaceae</taxon>
        <taxon>Streptantibioticus</taxon>
    </lineage>
</organism>
<dbReference type="PANTHER" id="PTHR35010">
    <property type="entry name" value="BLL4672 PROTEIN-RELATED"/>
    <property type="match status" value="1"/>
</dbReference>
<feature type="compositionally biased region" description="Low complexity" evidence="1">
    <location>
        <begin position="1"/>
        <end position="22"/>
    </location>
</feature>
<evidence type="ECO:0000313" key="5">
    <source>
        <dbReference type="Proteomes" id="UP001156398"/>
    </source>
</evidence>
<dbReference type="SMART" id="SM00530">
    <property type="entry name" value="HTH_XRE"/>
    <property type="match status" value="1"/>
</dbReference>
<evidence type="ECO:0000256" key="1">
    <source>
        <dbReference type="SAM" id="MobiDB-lite"/>
    </source>
</evidence>
<sequence>MASARSAPRTPAPAPRTAGASTPRRRGRPSALGEFLHGRRVRVAPESVGIVSDRRRRQVPGLRREEIAELAGISADYYTRLEQGRERRPSAQVIGAIARALLLDDDEIGHLFLLAGQAVPSVPAPQAALGADLRALLHPSLLRVPVTVLGPALDIVEINPVGAALYSGFAKTENLVRMVFCDPVAREFYEEWDLTARAKVASLRASSAQFPGDPRINAIVSELSARSEHFESLWQAQEIRLDPCPETHLIHHPLVGDLHLYCNTFAVVSVPGQRLHVFTPEPGGESARRVEQLAATGD</sequence>
<dbReference type="Pfam" id="PF13560">
    <property type="entry name" value="HTH_31"/>
    <property type="match status" value="1"/>
</dbReference>
<keyword evidence="5" id="KW-1185">Reference proteome</keyword>
<dbReference type="GO" id="GO:0003677">
    <property type="term" value="F:DNA binding"/>
    <property type="evidence" value="ECO:0007669"/>
    <property type="project" value="InterPro"/>
</dbReference>
<feature type="domain" description="HTH cro/C1-type" evidence="2">
    <location>
        <begin position="54"/>
        <end position="108"/>
    </location>
</feature>
<dbReference type="AlphaFoldDB" id="A0AA90JYA5"/>
<feature type="region of interest" description="Disordered" evidence="1">
    <location>
        <begin position="1"/>
        <end position="35"/>
    </location>
</feature>
<dbReference type="PANTHER" id="PTHR35010:SF2">
    <property type="entry name" value="BLL4672 PROTEIN"/>
    <property type="match status" value="1"/>
</dbReference>
<evidence type="ECO:0000259" key="2">
    <source>
        <dbReference type="PROSITE" id="PS50943"/>
    </source>
</evidence>
<proteinExistence type="predicted"/>
<dbReference type="InterPro" id="IPR041413">
    <property type="entry name" value="MLTR_LBD"/>
</dbReference>
<dbReference type="Gene3D" id="1.10.260.40">
    <property type="entry name" value="lambda repressor-like DNA-binding domains"/>
    <property type="match status" value="1"/>
</dbReference>
<comment type="caution">
    <text evidence="4">The sequence shown here is derived from an EMBL/GenBank/DDBJ whole genome shotgun (WGS) entry which is preliminary data.</text>
</comment>
<reference evidence="4 5" key="1">
    <citation type="submission" date="2023-05" db="EMBL/GenBank/DDBJ databases">
        <title>Streptantibioticus silvisoli sp. nov., acidotolerant actinomycetes 1 from pine litter.</title>
        <authorList>
            <person name="Swiecimska M."/>
            <person name="Golinska P."/>
            <person name="Sangal V."/>
            <person name="Wachnowicz B."/>
            <person name="Goodfellow M."/>
        </authorList>
    </citation>
    <scope>NUCLEOTIDE SEQUENCE</scope>
    <source>
        <strain evidence="4">SL13</strain>
        <strain evidence="3 5">SL54</strain>
    </source>
</reference>
<dbReference type="EMBL" id="JAAGKO020000001">
    <property type="protein sequence ID" value="MDI5961220.1"/>
    <property type="molecule type" value="Genomic_DNA"/>
</dbReference>
<dbReference type="InterPro" id="IPR010982">
    <property type="entry name" value="Lambda_DNA-bd_dom_sf"/>
</dbReference>
<dbReference type="SUPFAM" id="SSF47413">
    <property type="entry name" value="lambda repressor-like DNA-binding domains"/>
    <property type="match status" value="1"/>
</dbReference>
<protein>
    <submittedName>
        <fullName evidence="4">Helix-turn-helix domain-containing protein</fullName>
    </submittedName>
</protein>